<feature type="region of interest" description="Disordered" evidence="1">
    <location>
        <begin position="81"/>
        <end position="104"/>
    </location>
</feature>
<evidence type="ECO:0000313" key="3">
    <source>
        <dbReference type="Proteomes" id="UP001562357"/>
    </source>
</evidence>
<gene>
    <name evidence="2" type="primary">g3470</name>
    <name evidence="2" type="ORF">EsDP_00003470</name>
</gene>
<proteinExistence type="predicted"/>
<keyword evidence="3" id="KW-1185">Reference proteome</keyword>
<organism evidence="2 3">
    <name type="scientific">Epichloe bromicola</name>
    <dbReference type="NCBI Taxonomy" id="79588"/>
    <lineage>
        <taxon>Eukaryota</taxon>
        <taxon>Fungi</taxon>
        <taxon>Dikarya</taxon>
        <taxon>Ascomycota</taxon>
        <taxon>Pezizomycotina</taxon>
        <taxon>Sordariomycetes</taxon>
        <taxon>Hypocreomycetidae</taxon>
        <taxon>Hypocreales</taxon>
        <taxon>Clavicipitaceae</taxon>
        <taxon>Epichloe</taxon>
    </lineage>
</organism>
<dbReference type="EMBL" id="BAAFGZ010000111">
    <property type="protein sequence ID" value="GAB0135121.1"/>
    <property type="molecule type" value="Genomic_DNA"/>
</dbReference>
<reference evidence="3" key="1">
    <citation type="submission" date="2024-06" db="EMBL/GenBank/DDBJ databases">
        <title>Draft Genome Sequences of Epichloe bromicola Strains Isolated from Elymus ciliaris.</title>
        <authorList>
            <consortium name="Epichloe bromicola genome sequencing consortium"/>
            <person name="Miura A."/>
            <person name="Imano S."/>
            <person name="Ashida A."/>
            <person name="Sato I."/>
            <person name="Chiba S."/>
            <person name="Tanaka A."/>
            <person name="Camagna M."/>
            <person name="Takemoto D."/>
        </authorList>
    </citation>
    <scope>NUCLEOTIDE SEQUENCE [LARGE SCALE GENOMIC DNA]</scope>
    <source>
        <strain evidence="3">DP</strain>
    </source>
</reference>
<comment type="caution">
    <text evidence="2">The sequence shown here is derived from an EMBL/GenBank/DDBJ whole genome shotgun (WGS) entry which is preliminary data.</text>
</comment>
<sequence>MSGGFYKYRCKYFYTHNCQNWVWVNNSPCATCLAEGRDDEKAPGPASMLSRDISVPCVHNGVLQYTLMELVAPTEPGEHWTLRDKAARPPPAIPVTSGGMPASTGLVPAGNGGEPTFSGNDFPFPPHNFR</sequence>
<accession>A0ABQ0CNU5</accession>
<evidence type="ECO:0008006" key="4">
    <source>
        <dbReference type="Google" id="ProtNLM"/>
    </source>
</evidence>
<name>A0ABQ0CNU5_9HYPO</name>
<evidence type="ECO:0000256" key="1">
    <source>
        <dbReference type="SAM" id="MobiDB-lite"/>
    </source>
</evidence>
<feature type="region of interest" description="Disordered" evidence="1">
    <location>
        <begin position="111"/>
        <end position="130"/>
    </location>
</feature>
<protein>
    <recommendedName>
        <fullName evidence="4">ShKT domain-containing protein</fullName>
    </recommendedName>
</protein>
<evidence type="ECO:0000313" key="2">
    <source>
        <dbReference type="EMBL" id="GAB0135121.1"/>
    </source>
</evidence>
<dbReference type="Proteomes" id="UP001562357">
    <property type="component" value="Unassembled WGS sequence"/>
</dbReference>